<comment type="catalytic activity">
    <reaction evidence="4">
        <text>a monoacylglycerol + H2O = glycerol + a fatty acid + H(+)</text>
        <dbReference type="Rhea" id="RHEA:15245"/>
        <dbReference type="ChEBI" id="CHEBI:15377"/>
        <dbReference type="ChEBI" id="CHEBI:15378"/>
        <dbReference type="ChEBI" id="CHEBI:17408"/>
        <dbReference type="ChEBI" id="CHEBI:17754"/>
        <dbReference type="ChEBI" id="CHEBI:28868"/>
    </reaction>
</comment>
<keyword evidence="5" id="KW-0732">Signal</keyword>
<comment type="caution">
    <text evidence="7">The sequence shown here is derived from an EMBL/GenBank/DDBJ whole genome shotgun (WGS) entry which is preliminary data.</text>
</comment>
<proteinExistence type="inferred from homology"/>
<keyword evidence="1" id="KW-1015">Disulfide bond</keyword>
<evidence type="ECO:0000256" key="2">
    <source>
        <dbReference type="ARBA" id="ARBA00043996"/>
    </source>
</evidence>
<gene>
    <name evidence="7" type="ORF">J3R30DRAFT_3504573</name>
</gene>
<dbReference type="AlphaFoldDB" id="A0A9W9DKF7"/>
<dbReference type="SUPFAM" id="SSF53474">
    <property type="entry name" value="alpha/beta-Hydrolases"/>
    <property type="match status" value="1"/>
</dbReference>
<dbReference type="Proteomes" id="UP001150266">
    <property type="component" value="Unassembled WGS sequence"/>
</dbReference>
<dbReference type="PANTHER" id="PTHR45856:SF25">
    <property type="entry name" value="FUNGAL LIPASE-LIKE DOMAIN-CONTAINING PROTEIN"/>
    <property type="match status" value="1"/>
</dbReference>
<dbReference type="OrthoDB" id="426718at2759"/>
<comment type="catalytic activity">
    <reaction evidence="3">
        <text>a diacylglycerol + H2O = a monoacylglycerol + a fatty acid + H(+)</text>
        <dbReference type="Rhea" id="RHEA:32731"/>
        <dbReference type="ChEBI" id="CHEBI:15377"/>
        <dbReference type="ChEBI" id="CHEBI:15378"/>
        <dbReference type="ChEBI" id="CHEBI:17408"/>
        <dbReference type="ChEBI" id="CHEBI:18035"/>
        <dbReference type="ChEBI" id="CHEBI:28868"/>
    </reaction>
</comment>
<accession>A0A9W9DKF7</accession>
<evidence type="ECO:0000256" key="3">
    <source>
        <dbReference type="ARBA" id="ARBA00047591"/>
    </source>
</evidence>
<dbReference type="CDD" id="cd00519">
    <property type="entry name" value="Lipase_3"/>
    <property type="match status" value="1"/>
</dbReference>
<dbReference type="PANTHER" id="PTHR45856">
    <property type="entry name" value="ALPHA/BETA-HYDROLASES SUPERFAMILY PROTEIN"/>
    <property type="match status" value="1"/>
</dbReference>
<reference evidence="7" key="1">
    <citation type="submission" date="2022-08" db="EMBL/GenBank/DDBJ databases">
        <title>A Global Phylogenomic Analysis of the Shiitake Genus Lentinula.</title>
        <authorList>
            <consortium name="DOE Joint Genome Institute"/>
            <person name="Sierra-Patev S."/>
            <person name="Min B."/>
            <person name="Naranjo-Ortiz M."/>
            <person name="Looney B."/>
            <person name="Konkel Z."/>
            <person name="Slot J.C."/>
            <person name="Sakamoto Y."/>
            <person name="Steenwyk J.L."/>
            <person name="Rokas A."/>
            <person name="Carro J."/>
            <person name="Camarero S."/>
            <person name="Ferreira P."/>
            <person name="Molpeceres G."/>
            <person name="Ruiz-Duenas F.J."/>
            <person name="Serrano A."/>
            <person name="Henrissat B."/>
            <person name="Drula E."/>
            <person name="Hughes K.W."/>
            <person name="Mata J.L."/>
            <person name="Ishikawa N.K."/>
            <person name="Vargas-Isla R."/>
            <person name="Ushijima S."/>
            <person name="Smith C.A."/>
            <person name="Ahrendt S."/>
            <person name="Andreopoulos W."/>
            <person name="He G."/>
            <person name="Labutti K."/>
            <person name="Lipzen A."/>
            <person name="Ng V."/>
            <person name="Riley R."/>
            <person name="Sandor L."/>
            <person name="Barry K."/>
            <person name="Martinez A.T."/>
            <person name="Xiao Y."/>
            <person name="Gibbons J.G."/>
            <person name="Terashima K."/>
            <person name="Grigoriev I.V."/>
            <person name="Hibbett D.S."/>
        </authorList>
    </citation>
    <scope>NUCLEOTIDE SEQUENCE</scope>
    <source>
        <strain evidence="7">JLM2183</strain>
    </source>
</reference>
<sequence>MFAQTFFLLLVLPAFSIASPTAGIRTRQAITALSTAQIEAYKPYTYYASAGYCSPSTTINWSCGANCQANPSFIPVASGGDGDSVQFWFVGYDPTLNSVIVSHQGTDSSEILPLITDAEFELKSISSTLFPGVSSSVEVHDGFGKDQAQTATAILAAVEQALSAHSTTAITTTGHSLGAALSLLDAFYLSLQLPSVTVNFIGYGLPRVGNQAFANLIDSKLPNLSHVNNKEDVVPILPGEFLGFVHPSGEMHIMDNNAWVACPGQDNDSDECSTGDVPTIFEGDSSDHDGPYDGVEMGC</sequence>
<comment type="similarity">
    <text evidence="2">Belongs to the AB hydrolase superfamily. Lipase family. Class 3 subfamily.</text>
</comment>
<organism evidence="7 8">
    <name type="scientific">Lentinula aciculospora</name>
    <dbReference type="NCBI Taxonomy" id="153920"/>
    <lineage>
        <taxon>Eukaryota</taxon>
        <taxon>Fungi</taxon>
        <taxon>Dikarya</taxon>
        <taxon>Basidiomycota</taxon>
        <taxon>Agaricomycotina</taxon>
        <taxon>Agaricomycetes</taxon>
        <taxon>Agaricomycetidae</taxon>
        <taxon>Agaricales</taxon>
        <taxon>Marasmiineae</taxon>
        <taxon>Omphalotaceae</taxon>
        <taxon>Lentinula</taxon>
    </lineage>
</organism>
<evidence type="ECO:0000256" key="4">
    <source>
        <dbReference type="ARBA" id="ARBA00048461"/>
    </source>
</evidence>
<dbReference type="InterPro" id="IPR029058">
    <property type="entry name" value="AB_hydrolase_fold"/>
</dbReference>
<evidence type="ECO:0000256" key="1">
    <source>
        <dbReference type="ARBA" id="ARBA00023157"/>
    </source>
</evidence>
<evidence type="ECO:0000256" key="5">
    <source>
        <dbReference type="SAM" id="SignalP"/>
    </source>
</evidence>
<dbReference type="InterPro" id="IPR002921">
    <property type="entry name" value="Fungal_lipase-type"/>
</dbReference>
<dbReference type="Pfam" id="PF01764">
    <property type="entry name" value="Lipase_3"/>
    <property type="match status" value="1"/>
</dbReference>
<keyword evidence="8" id="KW-1185">Reference proteome</keyword>
<evidence type="ECO:0000313" key="8">
    <source>
        <dbReference type="Proteomes" id="UP001150266"/>
    </source>
</evidence>
<protein>
    <submittedName>
        <fullName evidence="7">Lipase class 3 family protein</fullName>
    </submittedName>
</protein>
<dbReference type="GO" id="GO:0006629">
    <property type="term" value="P:lipid metabolic process"/>
    <property type="evidence" value="ECO:0007669"/>
    <property type="project" value="InterPro"/>
</dbReference>
<dbReference type="InterPro" id="IPR051218">
    <property type="entry name" value="Sec_MonoDiacylglyc_Lipase"/>
</dbReference>
<dbReference type="Gene3D" id="3.40.50.1820">
    <property type="entry name" value="alpha/beta hydrolase"/>
    <property type="match status" value="1"/>
</dbReference>
<feature type="signal peptide" evidence="5">
    <location>
        <begin position="1"/>
        <end position="18"/>
    </location>
</feature>
<evidence type="ECO:0000313" key="7">
    <source>
        <dbReference type="EMBL" id="KAJ4474905.1"/>
    </source>
</evidence>
<evidence type="ECO:0000259" key="6">
    <source>
        <dbReference type="Pfam" id="PF01764"/>
    </source>
</evidence>
<feature type="chain" id="PRO_5040997628" evidence="5">
    <location>
        <begin position="19"/>
        <end position="299"/>
    </location>
</feature>
<dbReference type="EMBL" id="JAOTPV010000015">
    <property type="protein sequence ID" value="KAJ4474905.1"/>
    <property type="molecule type" value="Genomic_DNA"/>
</dbReference>
<name>A0A9W9DKF7_9AGAR</name>
<feature type="domain" description="Fungal lipase-type" evidence="6">
    <location>
        <begin position="101"/>
        <end position="240"/>
    </location>
</feature>